<dbReference type="AlphaFoldDB" id="A0A3L8A2S2"/>
<proteinExistence type="predicted"/>
<comment type="caution">
    <text evidence="1">The sequence shown here is derived from an EMBL/GenBank/DDBJ whole genome shotgun (WGS) entry which is preliminary data.</text>
</comment>
<evidence type="ECO:0000313" key="2">
    <source>
        <dbReference type="Proteomes" id="UP000267159"/>
    </source>
</evidence>
<gene>
    <name evidence="1" type="ORF">D7Y07_20305</name>
</gene>
<dbReference type="RefSeq" id="WP_121767523.1">
    <property type="nucleotide sequence ID" value="NZ_RAZM01000143.1"/>
</dbReference>
<dbReference type="EMBL" id="RAZM01000143">
    <property type="protein sequence ID" value="RLT78259.1"/>
    <property type="molecule type" value="Genomic_DNA"/>
</dbReference>
<dbReference type="Proteomes" id="UP000267159">
    <property type="component" value="Unassembled WGS sequence"/>
</dbReference>
<protein>
    <submittedName>
        <fullName evidence="1">Uncharacterized protein</fullName>
    </submittedName>
</protein>
<sequence length="70" mass="8600">MKKRIAFEKIQIVYNLTNDTELEHNYMFKWFHRRKDNHSNHLSEFKERLVMQELASLDIEAIKHLVDDKI</sequence>
<organism evidence="1 2">
    <name type="scientific">Bacteroides acidifaciens</name>
    <dbReference type="NCBI Taxonomy" id="85831"/>
    <lineage>
        <taxon>Bacteria</taxon>
        <taxon>Pseudomonadati</taxon>
        <taxon>Bacteroidota</taxon>
        <taxon>Bacteroidia</taxon>
        <taxon>Bacteroidales</taxon>
        <taxon>Bacteroidaceae</taxon>
        <taxon>Bacteroides</taxon>
    </lineage>
</organism>
<reference evidence="1 2" key="1">
    <citation type="submission" date="2018-09" db="EMBL/GenBank/DDBJ databases">
        <title>Murine metabolic-syndrome-specific gut microbial biobank.</title>
        <authorList>
            <person name="Liu C."/>
        </authorList>
    </citation>
    <scope>NUCLEOTIDE SEQUENCE [LARGE SCALE GENOMIC DNA]</scope>
    <source>
        <strain evidence="1 2">0.1X-D8-26</strain>
    </source>
</reference>
<evidence type="ECO:0000313" key="1">
    <source>
        <dbReference type="EMBL" id="RLT78259.1"/>
    </source>
</evidence>
<name>A0A3L8A2S2_9BACE</name>
<accession>A0A3L8A2S2</accession>